<protein>
    <submittedName>
        <fullName evidence="2">Uncharacterized protein</fullName>
    </submittedName>
</protein>
<comment type="caution">
    <text evidence="2">The sequence shown here is derived from an EMBL/GenBank/DDBJ whole genome shotgun (WGS) entry which is preliminary data.</text>
</comment>
<name>A0ABP9XRS8_9FUNG</name>
<sequence length="234" mass="25976">MEMTNDVCPICRRAFPSYAEVEAHRVRYPDCLVVERGTLGIVPAAQPPVANQPEISQTRSSSHRRNTAAVNTSEVNMAVATPSGGNNVPRDGQPRNEEVSRAERAAPVGEEVAAPAPIEIEGYSLNYITIPLNFFETLETEIVPRGERSPAITNFARAVTRNQNSRMKKLALLTSILLDGSYLFIRLCSTLSLLLAFAYCCMGYHTPSVEYFIAGITKRISNKYFFLSFFFNDN</sequence>
<feature type="region of interest" description="Disordered" evidence="1">
    <location>
        <begin position="79"/>
        <end position="106"/>
    </location>
</feature>
<accession>A0ABP9XRS8</accession>
<feature type="region of interest" description="Disordered" evidence="1">
    <location>
        <begin position="50"/>
        <end position="69"/>
    </location>
</feature>
<organism evidence="2 3">
    <name type="scientific">Helicostylum pulchrum</name>
    <dbReference type="NCBI Taxonomy" id="562976"/>
    <lineage>
        <taxon>Eukaryota</taxon>
        <taxon>Fungi</taxon>
        <taxon>Fungi incertae sedis</taxon>
        <taxon>Mucoromycota</taxon>
        <taxon>Mucoromycotina</taxon>
        <taxon>Mucoromycetes</taxon>
        <taxon>Mucorales</taxon>
        <taxon>Mucorineae</taxon>
        <taxon>Mucoraceae</taxon>
        <taxon>Helicostylum</taxon>
    </lineage>
</organism>
<feature type="compositionally biased region" description="Basic and acidic residues" evidence="1">
    <location>
        <begin position="92"/>
        <end position="104"/>
    </location>
</feature>
<evidence type="ECO:0000256" key="1">
    <source>
        <dbReference type="SAM" id="MobiDB-lite"/>
    </source>
</evidence>
<keyword evidence="3" id="KW-1185">Reference proteome</keyword>
<evidence type="ECO:0000313" key="2">
    <source>
        <dbReference type="EMBL" id="GAA5796777.1"/>
    </source>
</evidence>
<gene>
    <name evidence="2" type="ORF">HPULCUR_002152</name>
</gene>
<proteinExistence type="predicted"/>
<dbReference type="Proteomes" id="UP001476247">
    <property type="component" value="Unassembled WGS sequence"/>
</dbReference>
<dbReference type="EMBL" id="BAABUJ010000006">
    <property type="protein sequence ID" value="GAA5796777.1"/>
    <property type="molecule type" value="Genomic_DNA"/>
</dbReference>
<evidence type="ECO:0000313" key="3">
    <source>
        <dbReference type="Proteomes" id="UP001476247"/>
    </source>
</evidence>
<reference evidence="2 3" key="1">
    <citation type="submission" date="2024-04" db="EMBL/GenBank/DDBJ databases">
        <title>genome sequences of Mucor flavus KT1a and Helicostylum pulchrum KT1b strains isolation_sourced from the surface of a dry-aged beef.</title>
        <authorList>
            <person name="Toyotome T."/>
            <person name="Hosono M."/>
            <person name="Torimaru M."/>
            <person name="Fukuda K."/>
            <person name="Mikami N."/>
        </authorList>
    </citation>
    <scope>NUCLEOTIDE SEQUENCE [LARGE SCALE GENOMIC DNA]</scope>
    <source>
        <strain evidence="2 3">KT1b</strain>
    </source>
</reference>